<dbReference type="EMBL" id="CP119317">
    <property type="protein sequence ID" value="WEK53583.1"/>
    <property type="molecule type" value="Genomic_DNA"/>
</dbReference>
<name>A0AA95EYC0_9BACL</name>
<dbReference type="InterPro" id="IPR050539">
    <property type="entry name" value="ThrE_Dicarb/AminoAcid_Exp"/>
</dbReference>
<evidence type="ECO:0000313" key="10">
    <source>
        <dbReference type="EMBL" id="WEK53583.1"/>
    </source>
</evidence>
<dbReference type="GO" id="GO:0005886">
    <property type="term" value="C:plasma membrane"/>
    <property type="evidence" value="ECO:0007669"/>
    <property type="project" value="UniProtKB-SubCell"/>
</dbReference>
<dbReference type="PANTHER" id="PTHR34390">
    <property type="entry name" value="UPF0442 PROTEIN YJJB-RELATED"/>
    <property type="match status" value="1"/>
</dbReference>
<sequence length="150" mass="16227">MEWLYQAVCGFIATMGIAVTFKAPQKSLIHVGLVGAIGWMTYYILIQAMFDAVPASFAGAFAVAILAHALARLYKMPMTVFSVAGIIPLVPGGLAYEAMRAIVLNKYLESLQFATRAGILTGAIVMGLVFAEVFFQLINSLRQKSQHPPT</sequence>
<comment type="subcellular location">
    <subcellularLocation>
        <location evidence="1">Cell membrane</location>
        <topology evidence="1">Multi-pass membrane protein</topology>
    </subcellularLocation>
</comment>
<evidence type="ECO:0000256" key="6">
    <source>
        <dbReference type="ARBA" id="ARBA00023136"/>
    </source>
</evidence>
<feature type="transmembrane region" description="Helical" evidence="8">
    <location>
        <begin position="78"/>
        <end position="96"/>
    </location>
</feature>
<evidence type="ECO:0000256" key="5">
    <source>
        <dbReference type="ARBA" id="ARBA00022989"/>
    </source>
</evidence>
<dbReference type="AlphaFoldDB" id="A0AA95EYC0"/>
<feature type="transmembrane region" description="Helical" evidence="8">
    <location>
        <begin position="116"/>
        <end position="138"/>
    </location>
</feature>
<dbReference type="InterPro" id="IPR024528">
    <property type="entry name" value="ThrE_2"/>
</dbReference>
<protein>
    <submittedName>
        <fullName evidence="10">Threonine/serine exporter family protein</fullName>
    </submittedName>
</protein>
<feature type="transmembrane region" description="Helical" evidence="8">
    <location>
        <begin position="5"/>
        <end position="21"/>
    </location>
</feature>
<accession>A0AA95EYC0</accession>
<feature type="transmembrane region" description="Helical" evidence="8">
    <location>
        <begin position="28"/>
        <end position="46"/>
    </location>
</feature>
<keyword evidence="3" id="KW-0997">Cell inner membrane</keyword>
<feature type="transmembrane region" description="Helical" evidence="8">
    <location>
        <begin position="52"/>
        <end position="71"/>
    </location>
</feature>
<keyword evidence="5 8" id="KW-1133">Transmembrane helix</keyword>
<evidence type="ECO:0000256" key="2">
    <source>
        <dbReference type="ARBA" id="ARBA00022475"/>
    </source>
</evidence>
<organism evidence="10 11">
    <name type="scientific">Candidatus Cohnella colombiensis</name>
    <dbReference type="NCBI Taxonomy" id="3121368"/>
    <lineage>
        <taxon>Bacteria</taxon>
        <taxon>Bacillati</taxon>
        <taxon>Bacillota</taxon>
        <taxon>Bacilli</taxon>
        <taxon>Bacillales</taxon>
        <taxon>Paenibacillaceae</taxon>
        <taxon>Cohnella</taxon>
    </lineage>
</organism>
<evidence type="ECO:0000256" key="3">
    <source>
        <dbReference type="ARBA" id="ARBA00022519"/>
    </source>
</evidence>
<dbReference type="Pfam" id="PF12821">
    <property type="entry name" value="ThrE_2"/>
    <property type="match status" value="1"/>
</dbReference>
<comment type="similarity">
    <text evidence="7">Belongs to the ThrE exporter (TC 2.A.79) family.</text>
</comment>
<keyword evidence="11" id="KW-1185">Reference proteome</keyword>
<keyword evidence="4 8" id="KW-0812">Transmembrane</keyword>
<keyword evidence="2" id="KW-1003">Cell membrane</keyword>
<keyword evidence="6 8" id="KW-0472">Membrane</keyword>
<evidence type="ECO:0000259" key="9">
    <source>
        <dbReference type="Pfam" id="PF12821"/>
    </source>
</evidence>
<feature type="domain" description="Threonine/Serine exporter ThrE" evidence="9">
    <location>
        <begin position="6"/>
        <end position="133"/>
    </location>
</feature>
<evidence type="ECO:0000256" key="8">
    <source>
        <dbReference type="SAM" id="Phobius"/>
    </source>
</evidence>
<evidence type="ECO:0000256" key="4">
    <source>
        <dbReference type="ARBA" id="ARBA00022692"/>
    </source>
</evidence>
<evidence type="ECO:0000256" key="1">
    <source>
        <dbReference type="ARBA" id="ARBA00004651"/>
    </source>
</evidence>
<dbReference type="Proteomes" id="UP001178662">
    <property type="component" value="Chromosome"/>
</dbReference>
<dbReference type="PANTHER" id="PTHR34390:SF1">
    <property type="entry name" value="SUCCINATE TRANSPORTER SUBUNIT YJJB-RELATED"/>
    <property type="match status" value="1"/>
</dbReference>
<evidence type="ECO:0000313" key="11">
    <source>
        <dbReference type="Proteomes" id="UP001178662"/>
    </source>
</evidence>
<gene>
    <name evidence="10" type="ORF">P0Y55_13480</name>
</gene>
<evidence type="ECO:0000256" key="7">
    <source>
        <dbReference type="ARBA" id="ARBA00034125"/>
    </source>
</evidence>
<reference evidence="10" key="1">
    <citation type="submission" date="2023-03" db="EMBL/GenBank/DDBJ databases">
        <title>Andean soil-derived lignocellulolytic bacterial consortium as a source of novel taxa and putative plastic-active enzymes.</title>
        <authorList>
            <person name="Diaz-Garcia L."/>
            <person name="Chuvochina M."/>
            <person name="Feuerriegel G."/>
            <person name="Bunk B."/>
            <person name="Sproer C."/>
            <person name="Streit W.R."/>
            <person name="Rodriguez L.M."/>
            <person name="Overmann J."/>
            <person name="Jimenez D.J."/>
        </authorList>
    </citation>
    <scope>NUCLEOTIDE SEQUENCE</scope>
    <source>
        <strain evidence="10">MAG 2441</strain>
    </source>
</reference>
<proteinExistence type="inferred from homology"/>
<dbReference type="GO" id="GO:0015744">
    <property type="term" value="P:succinate transport"/>
    <property type="evidence" value="ECO:0007669"/>
    <property type="project" value="TreeGrafter"/>
</dbReference>